<gene>
    <name evidence="1" type="ORF">LCGC14_1988470</name>
</gene>
<protein>
    <submittedName>
        <fullName evidence="1">Uncharacterized protein</fullName>
    </submittedName>
</protein>
<dbReference type="AlphaFoldDB" id="A0A0F9HK56"/>
<accession>A0A0F9HK56</accession>
<comment type="caution">
    <text evidence="1">The sequence shown here is derived from an EMBL/GenBank/DDBJ whole genome shotgun (WGS) entry which is preliminary data.</text>
</comment>
<dbReference type="EMBL" id="LAZR01022376">
    <property type="protein sequence ID" value="KKL82065.1"/>
    <property type="molecule type" value="Genomic_DNA"/>
</dbReference>
<sequence>AGFGGFDSIYSCDAAFNARFEQMEEYVSACVERGVEYISLFGCHPVQVMARGWIEEYCLAGGKTRTPEQVGWRYGVRGPEEEARAKANFRKLCEYIRDHPDLQSVGIAEAAKAFYTQPADITRDELTPYAADVQEADRVVLHRTFSPAELLAGMLESLAAAGAEGGLPDAVDRRDVLGPKDIPTMGREVTEVTHAQLLDLCRQAVEVIRSTGHLPGNDHLGDARVDRLHPVDQGQMRARQGAAGQLYLDQRAQSGQLLDPLGGQVGRAQPA</sequence>
<name>A0A0F9HK56_9ZZZZ</name>
<organism evidence="1">
    <name type="scientific">marine sediment metagenome</name>
    <dbReference type="NCBI Taxonomy" id="412755"/>
    <lineage>
        <taxon>unclassified sequences</taxon>
        <taxon>metagenomes</taxon>
        <taxon>ecological metagenomes</taxon>
    </lineage>
</organism>
<proteinExistence type="predicted"/>
<evidence type="ECO:0000313" key="1">
    <source>
        <dbReference type="EMBL" id="KKL82065.1"/>
    </source>
</evidence>
<feature type="non-terminal residue" evidence="1">
    <location>
        <position position="1"/>
    </location>
</feature>
<reference evidence="1" key="1">
    <citation type="journal article" date="2015" name="Nature">
        <title>Complex archaea that bridge the gap between prokaryotes and eukaryotes.</title>
        <authorList>
            <person name="Spang A."/>
            <person name="Saw J.H."/>
            <person name="Jorgensen S.L."/>
            <person name="Zaremba-Niedzwiedzka K."/>
            <person name="Martijn J."/>
            <person name="Lind A.E."/>
            <person name="van Eijk R."/>
            <person name="Schleper C."/>
            <person name="Guy L."/>
            <person name="Ettema T.J."/>
        </authorList>
    </citation>
    <scope>NUCLEOTIDE SEQUENCE</scope>
</reference>